<comment type="caution">
    <text evidence="4">The sequence shown here is derived from an EMBL/GenBank/DDBJ whole genome shotgun (WGS) entry which is preliminary data.</text>
</comment>
<dbReference type="PANTHER" id="PTHR22904:SF523">
    <property type="entry name" value="STRESS-INDUCED-PHOSPHOPROTEIN 1"/>
    <property type="match status" value="1"/>
</dbReference>
<proteinExistence type="predicted"/>
<sequence>MKTTQDDKAKGTALFSAGEYLCATQEFSNAIKSPVGKNLKERCPVFQSSRMLLCFGYAEGLTDSEKATELDPTNSKAWIRRGACGDGLGRYNESIQSYAQAMSSTSIPTLLRKCEDALKTAKAKLPTPPPNTKKPTTQDQKSNKLQLLLIPESQTAPLTHHEFTLDPDTSSKIASLLECSLTDSVVLHSEDQSAYIRFCQGCGAKKKPNGVGIGNFHISYEA</sequence>
<dbReference type="Gene3D" id="1.25.40.10">
    <property type="entry name" value="Tetratricopeptide repeat domain"/>
    <property type="match status" value="1"/>
</dbReference>
<organism evidence="4 5">
    <name type="scientific">Mycena venus</name>
    <dbReference type="NCBI Taxonomy" id="2733690"/>
    <lineage>
        <taxon>Eukaryota</taxon>
        <taxon>Fungi</taxon>
        <taxon>Dikarya</taxon>
        <taxon>Basidiomycota</taxon>
        <taxon>Agaricomycotina</taxon>
        <taxon>Agaricomycetes</taxon>
        <taxon>Agaricomycetidae</taxon>
        <taxon>Agaricales</taxon>
        <taxon>Marasmiineae</taxon>
        <taxon>Mycenaceae</taxon>
        <taxon>Mycena</taxon>
    </lineage>
</organism>
<dbReference type="SUPFAM" id="SSF48452">
    <property type="entry name" value="TPR-like"/>
    <property type="match status" value="1"/>
</dbReference>
<dbReference type="PANTHER" id="PTHR22904">
    <property type="entry name" value="TPR REPEAT CONTAINING PROTEIN"/>
    <property type="match status" value="1"/>
</dbReference>
<keyword evidence="2" id="KW-0802">TPR repeat</keyword>
<dbReference type="InterPro" id="IPR011990">
    <property type="entry name" value="TPR-like_helical_dom_sf"/>
</dbReference>
<protein>
    <submittedName>
        <fullName evidence="4">Uncharacterized protein</fullName>
    </submittedName>
</protein>
<accession>A0A8H6YFS7</accession>
<evidence type="ECO:0000313" key="5">
    <source>
        <dbReference type="Proteomes" id="UP000620124"/>
    </source>
</evidence>
<feature type="region of interest" description="Disordered" evidence="3">
    <location>
        <begin position="121"/>
        <end position="142"/>
    </location>
</feature>
<dbReference type="GO" id="GO:0051879">
    <property type="term" value="F:Hsp90 protein binding"/>
    <property type="evidence" value="ECO:0007669"/>
    <property type="project" value="TreeGrafter"/>
</dbReference>
<keyword evidence="5" id="KW-1185">Reference proteome</keyword>
<dbReference type="Proteomes" id="UP000620124">
    <property type="component" value="Unassembled WGS sequence"/>
</dbReference>
<keyword evidence="1" id="KW-0677">Repeat</keyword>
<evidence type="ECO:0000256" key="2">
    <source>
        <dbReference type="ARBA" id="ARBA00022803"/>
    </source>
</evidence>
<evidence type="ECO:0000256" key="1">
    <source>
        <dbReference type="ARBA" id="ARBA00022737"/>
    </source>
</evidence>
<gene>
    <name evidence="4" type="ORF">MVEN_00820100</name>
</gene>
<reference evidence="4" key="1">
    <citation type="submission" date="2020-05" db="EMBL/GenBank/DDBJ databases">
        <title>Mycena genomes resolve the evolution of fungal bioluminescence.</title>
        <authorList>
            <person name="Tsai I.J."/>
        </authorList>
    </citation>
    <scope>NUCLEOTIDE SEQUENCE</scope>
    <source>
        <strain evidence="4">CCC161011</strain>
    </source>
</reference>
<dbReference type="EMBL" id="JACAZI010000006">
    <property type="protein sequence ID" value="KAF7357742.1"/>
    <property type="molecule type" value="Genomic_DNA"/>
</dbReference>
<dbReference type="AlphaFoldDB" id="A0A8H6YFS7"/>
<evidence type="ECO:0000256" key="3">
    <source>
        <dbReference type="SAM" id="MobiDB-lite"/>
    </source>
</evidence>
<name>A0A8H6YFS7_9AGAR</name>
<evidence type="ECO:0000313" key="4">
    <source>
        <dbReference type="EMBL" id="KAF7357742.1"/>
    </source>
</evidence>
<dbReference type="OrthoDB" id="2362444at2759"/>